<comment type="similarity">
    <text evidence="5">Belongs to the TRAFAC class myosin-kinesin ATPase superfamily. Kinesin family.</text>
</comment>
<keyword evidence="4 5" id="KW-0505">Motor protein</keyword>
<evidence type="ECO:0000313" key="9">
    <source>
        <dbReference type="EMBL" id="KAF0741926.1"/>
    </source>
</evidence>
<evidence type="ECO:0000313" key="10">
    <source>
        <dbReference type="Proteomes" id="UP000481153"/>
    </source>
</evidence>
<dbReference type="Pfam" id="PF00225">
    <property type="entry name" value="Kinesin"/>
    <property type="match status" value="1"/>
</dbReference>
<comment type="caution">
    <text evidence="9">The sequence shown here is derived from an EMBL/GenBank/DDBJ whole genome shotgun (WGS) entry which is preliminary data.</text>
</comment>
<keyword evidence="1 5" id="KW-0547">Nucleotide-binding</keyword>
<keyword evidence="10" id="KW-1185">Reference proteome</keyword>
<dbReference type="PANTHER" id="PTHR47117">
    <property type="entry name" value="STAR-RELATED LIPID TRANSFER PROTEIN 9"/>
    <property type="match status" value="1"/>
</dbReference>
<dbReference type="InterPro" id="IPR027417">
    <property type="entry name" value="P-loop_NTPase"/>
</dbReference>
<dbReference type="SMART" id="SM00129">
    <property type="entry name" value="KISc"/>
    <property type="match status" value="1"/>
</dbReference>
<reference evidence="9 10" key="1">
    <citation type="submission" date="2019-07" db="EMBL/GenBank/DDBJ databases">
        <title>Genomics analysis of Aphanomyces spp. identifies a new class of oomycete effector associated with host adaptation.</title>
        <authorList>
            <person name="Gaulin E."/>
        </authorList>
    </citation>
    <scope>NUCLEOTIDE SEQUENCE [LARGE SCALE GENOMIC DNA]</scope>
    <source>
        <strain evidence="9 10">ATCC 201684</strain>
    </source>
</reference>
<dbReference type="GO" id="GO:0008017">
    <property type="term" value="F:microtubule binding"/>
    <property type="evidence" value="ECO:0007669"/>
    <property type="project" value="InterPro"/>
</dbReference>
<dbReference type="InterPro" id="IPR001752">
    <property type="entry name" value="Kinesin_motor_dom"/>
</dbReference>
<proteinExistence type="inferred from homology"/>
<evidence type="ECO:0000256" key="7">
    <source>
        <dbReference type="SAM" id="MobiDB-lite"/>
    </source>
</evidence>
<feature type="compositionally biased region" description="Polar residues" evidence="7">
    <location>
        <begin position="52"/>
        <end position="70"/>
    </location>
</feature>
<dbReference type="SUPFAM" id="SSF52540">
    <property type="entry name" value="P-loop containing nucleoside triphosphate hydrolases"/>
    <property type="match status" value="1"/>
</dbReference>
<evidence type="ECO:0000256" key="3">
    <source>
        <dbReference type="ARBA" id="ARBA00023054"/>
    </source>
</evidence>
<dbReference type="InterPro" id="IPR008984">
    <property type="entry name" value="SMAD_FHA_dom_sf"/>
</dbReference>
<feature type="binding site" evidence="5">
    <location>
        <begin position="137"/>
        <end position="144"/>
    </location>
    <ligand>
        <name>ATP</name>
        <dbReference type="ChEBI" id="CHEBI:30616"/>
    </ligand>
</feature>
<evidence type="ECO:0000256" key="1">
    <source>
        <dbReference type="ARBA" id="ARBA00022741"/>
    </source>
</evidence>
<dbReference type="InterPro" id="IPR036961">
    <property type="entry name" value="Kinesin_motor_dom_sf"/>
</dbReference>
<evidence type="ECO:0000256" key="2">
    <source>
        <dbReference type="ARBA" id="ARBA00022840"/>
    </source>
</evidence>
<feature type="region of interest" description="Disordered" evidence="7">
    <location>
        <begin position="2011"/>
        <end position="2033"/>
    </location>
</feature>
<accession>A0A6G0XNF8</accession>
<dbReference type="GO" id="GO:0007018">
    <property type="term" value="P:microtubule-based movement"/>
    <property type="evidence" value="ECO:0007669"/>
    <property type="project" value="InterPro"/>
</dbReference>
<evidence type="ECO:0000256" key="6">
    <source>
        <dbReference type="SAM" id="Coils"/>
    </source>
</evidence>
<evidence type="ECO:0000259" key="8">
    <source>
        <dbReference type="PROSITE" id="PS50067"/>
    </source>
</evidence>
<dbReference type="GO" id="GO:0005524">
    <property type="term" value="F:ATP binding"/>
    <property type="evidence" value="ECO:0007669"/>
    <property type="project" value="UniProtKB-UniRule"/>
</dbReference>
<keyword evidence="3 6" id="KW-0175">Coiled coil</keyword>
<dbReference type="VEuPathDB" id="FungiDB:AeMF1_000910"/>
<feature type="coiled-coil region" evidence="6">
    <location>
        <begin position="401"/>
        <end position="428"/>
    </location>
</feature>
<protein>
    <recommendedName>
        <fullName evidence="8">Kinesin motor domain-containing protein</fullName>
    </recommendedName>
</protein>
<feature type="domain" description="Kinesin motor" evidence="8">
    <location>
        <begin position="11"/>
        <end position="381"/>
    </location>
</feature>
<organism evidence="9 10">
    <name type="scientific">Aphanomyces euteiches</name>
    <dbReference type="NCBI Taxonomy" id="100861"/>
    <lineage>
        <taxon>Eukaryota</taxon>
        <taxon>Sar</taxon>
        <taxon>Stramenopiles</taxon>
        <taxon>Oomycota</taxon>
        <taxon>Saprolegniomycetes</taxon>
        <taxon>Saprolegniales</taxon>
        <taxon>Verrucalvaceae</taxon>
        <taxon>Aphanomyces</taxon>
    </lineage>
</organism>
<evidence type="ECO:0000256" key="4">
    <source>
        <dbReference type="ARBA" id="ARBA00023175"/>
    </source>
</evidence>
<dbReference type="Proteomes" id="UP000481153">
    <property type="component" value="Unassembled WGS sequence"/>
</dbReference>
<gene>
    <name evidence="9" type="ORF">Ae201684_003112</name>
</gene>
<dbReference type="PROSITE" id="PS50067">
    <property type="entry name" value="KINESIN_MOTOR_2"/>
    <property type="match status" value="1"/>
</dbReference>
<feature type="coiled-coil region" evidence="6">
    <location>
        <begin position="1053"/>
        <end position="1080"/>
    </location>
</feature>
<sequence length="2165" mass="248014">MMGEVSEDESAVVTALRVRPMSDDEKKAGCRLVVSMQGNQTTITDPVGLSPTHHTSSSLKNATSSPSKLSSPAKRPSLSQEAKAKVWRQTFTYDHSFWSYHPDHPQYADQQCIFDTIGTQMLTTAWKKRHCSLFAYGQTGAGKSFTMMGKHKSNQHRGLIPRICHELFSTMAQSNHPTDDRPRCTVKMTFVEIYNDRVYDLLNPQAKESLKVREHPEKGTHVEHVSNLVVTSSHDIEYLLAEGSKTRTVASTHMNQVSSRSHAILTLSLHWPGASNPTKLSLVDLAGSERTEFASGDRLREAASINKSLSALGDVINALATNAQTPGAAFVQYRNSILTRLLKDSLSGSSRLIMLAAISPCCIHYDETLSTLKYVERAKLALAQPLQSMTSTSPSEENDVSQHLRMELTTLRQQLRIAQQNQNRVEEDFFSQVHPEDDNSAASTSICLNVSVPHLVNLNQDPRFTERVLYCLEEGITTLGSGDRDLVPDILLLGHDVLPLHGVIHCTNGLVSIRPAASAPVFLNGKEISQATQIDHEARLVLGSHHVFRFDMPHVGQSPNPSRIDWNFAHNELLELLLPQKWHNSEDNINNLCDDARVEKELSNMHAFAQSEPHTYDGIISQVKYSTDEQSKQIGIHVGTQCEMRYCEPQTGIEQMVQTTNELEKYPPKRGENGMEHSGDEMHTQTQTDYFHSTASTQYTFDSGIQFDENDKFVLERKIAKLKVLLKKKDKQLKRGAPTPTLTLDAIAYDTAINDKVIRVQQLLNSLLGKNSSDNVPLTSLQESILAIENQALALQDLWNSRPDTSKSLAWLFQELSSDCKQQFALWSQTQTLQLTSAAKVVAHLEARFASLCSTLNEQCNQEKHTFEASFQGQTERHEGLLATHVARLSNAQSLHRESMSKLEATMAANIDAVKQSHMETQQTWLKKIEQVCSSHIQELTSMSVQAALEEDKAKLKLAEWESKCASLVAEAEMVLCETRAMHAKELRDQQDAVAIRLYDLEMQRMAQEEKFLHETEAFVRSMERTLHERHAEQAAWNEQKQIDLMTLHTEHEEAVQQIYRQHEDKRERLREELEVSQMTHEERWAQCMLTCTSLQNCMADAVDKHLTSIELIEKQQETAKNEHAQAMAARQVSWDQSLKAIDAAASNESLQHVRFMKQLVQRHAAQIQHVQQEILETESTLAKQDAVIAERIRQWNANLDQQEGEYLQRLQSMEECHKNILHDLRAAFESQQAKRHEEVQTLGSTLETKRITAQVRLEEKRASFGMEIEDVEARHAAKLAALRAVQINMPQSSESSVVDSYREQYDAKQIELDERLSSVRRDFSSIEQLEVEKHKKASQAHAERMAHVIERGQEEIEQVLLAQEELASANFERINKLKLQHQLHVEAWQRDHDCKLKAIEAAQLQMQRHQEEQVAKYQANLQEIAFAYETTCMDIQNHHEQIMRDYRLLRGQMEERWMQEVEDSLRKQEWVRQEVQIQCANQEALAAATVIELEARHQEEHKLAKYALICAEEAHARWCMAFEEQSSREHLEAEDSVESQWDNIQLELDFRERDIQTRIQALQRQTEDDTRRHEIGLRNIEEAWTENLTTLHMQKEDVISTEMANILSLEADHARIMQHIHEQLAHYEQLARDDENRKNSSRDELRMAAQLLGANQQAFFDDAIKAIDDKWQETEAMYRARAAADEENRQRMLVMLEEAHATQRVALENDRKALEGTLKIQLKEWREKLQNEKTAAQRVLDIQDETWRQEAIETLDDNFTEACKTLQLEAAEQEAAFQVHLHNCQDRWRIQVAQIQLSLEDVQSQHMRACDIAQLNFERDMQLIALKEHEIETRTQCQHQEASERQLMAAAEKEGMELRLRTIRYEMAQHQRQRQDEFDQVWKKVVKQTLSWNHEKIRIRQKCLGELQALEGLYTRDIKALVPLGPTTEHDESIVGATVSLRQLLRTRIEQQLSIAQEELHDTLLDDGMEVLVRVCHAQQCNAEMALHDAESRLWQRRQRALDFLQDDSTPTAQVHPMHTRTPPFSKESPDKEPYLQSLQVDLTRFPRLAPLPHHVHPKDQAILAQLKQNTDLVQRLEAERKQFKVKTDESSRTIAKLEASIASMEEMMRIADEKARDDAGVIQLLQDKVKSCVVELPTKDVVPSVVAANDVSDKKSSLLRGWK</sequence>
<dbReference type="Gene3D" id="3.40.850.10">
    <property type="entry name" value="Kinesin motor domain"/>
    <property type="match status" value="1"/>
</dbReference>
<dbReference type="EMBL" id="VJMJ01000034">
    <property type="protein sequence ID" value="KAF0741926.1"/>
    <property type="molecule type" value="Genomic_DNA"/>
</dbReference>
<feature type="coiled-coil region" evidence="6">
    <location>
        <begin position="2068"/>
        <end position="2116"/>
    </location>
</feature>
<keyword evidence="2 5" id="KW-0067">ATP-binding</keyword>
<evidence type="ECO:0000256" key="5">
    <source>
        <dbReference type="PROSITE-ProRule" id="PRU00283"/>
    </source>
</evidence>
<name>A0A6G0XNF8_9STRA</name>
<dbReference type="PRINTS" id="PR00380">
    <property type="entry name" value="KINESINHEAVY"/>
</dbReference>
<dbReference type="GO" id="GO:0003777">
    <property type="term" value="F:microtubule motor activity"/>
    <property type="evidence" value="ECO:0007669"/>
    <property type="project" value="InterPro"/>
</dbReference>
<dbReference type="SUPFAM" id="SSF49879">
    <property type="entry name" value="SMAD/FHA domain"/>
    <property type="match status" value="1"/>
</dbReference>
<dbReference type="Gene3D" id="2.60.200.20">
    <property type="match status" value="1"/>
</dbReference>
<feature type="region of interest" description="Disordered" evidence="7">
    <location>
        <begin position="41"/>
        <end position="81"/>
    </location>
</feature>